<dbReference type="Gene3D" id="3.60.20.10">
    <property type="entry name" value="Glutamine Phosphoribosylpyrophosphate, subunit 1, domain 1"/>
    <property type="match status" value="1"/>
</dbReference>
<protein>
    <recommendedName>
        <fullName evidence="1">F-box domain-containing protein</fullName>
    </recommendedName>
</protein>
<dbReference type="CDD" id="cd22157">
    <property type="entry name" value="F-box_AtFBW1-like"/>
    <property type="match status" value="1"/>
</dbReference>
<gene>
    <name evidence="2" type="ORF">CARUB_v10023270mg</name>
</gene>
<dbReference type="NCBIfam" id="TIGR01640">
    <property type="entry name" value="F_box_assoc_1"/>
    <property type="match status" value="1"/>
</dbReference>
<dbReference type="PROSITE" id="PS50181">
    <property type="entry name" value="FBOX"/>
    <property type="match status" value="1"/>
</dbReference>
<proteinExistence type="predicted"/>
<dbReference type="PANTHER" id="PTHR31111:SF59">
    <property type="entry name" value="(RAPE) HYPOTHETICAL PROTEIN"/>
    <property type="match status" value="1"/>
</dbReference>
<sequence length="427" mass="48497">MNELPSDVLMNIFSRVPGKSIARFRCVSKLWESILNHPDFSEFYLATSHTRPPLLFFTLEDKDNFFFFSSPHPPHDENASSLVPSRYHIHHKNTPTTLTAYLASPLCGFICHRDWGSHDSLVVCNPLTGESIPLPKVSLKSNNTQTRPYLGYDPIEKQLKVLCIKSDNLPYRCDEHQVLTLAENGKRLWRTLQCKPHYPISDGICIDGSLYYTAGFAMRTRVYVIVCFDVRSEEFSFINIDESILMTTSCTLINYKGKLGALRFTSFSPKRFELLVLQDAEKHVWSRGIYTLPPLQKNIEKKTQLVIVGMTGGGEVVLAPACLVDGFYVYYFNLEFKSLSGVDIQGFGISKRTRVYTSLDYAENLKLMTEYARGANTFSPQGTLFQVESATEASKLSEPTCQTKRKLFMARNCTDYSTAELVDTFIF</sequence>
<evidence type="ECO:0000313" key="3">
    <source>
        <dbReference type="Proteomes" id="UP000029121"/>
    </source>
</evidence>
<dbReference type="STRING" id="81985.R0HPF8"/>
<organism evidence="2 3">
    <name type="scientific">Capsella rubella</name>
    <dbReference type="NCBI Taxonomy" id="81985"/>
    <lineage>
        <taxon>Eukaryota</taxon>
        <taxon>Viridiplantae</taxon>
        <taxon>Streptophyta</taxon>
        <taxon>Embryophyta</taxon>
        <taxon>Tracheophyta</taxon>
        <taxon>Spermatophyta</taxon>
        <taxon>Magnoliopsida</taxon>
        <taxon>eudicotyledons</taxon>
        <taxon>Gunneridae</taxon>
        <taxon>Pentapetalae</taxon>
        <taxon>rosids</taxon>
        <taxon>malvids</taxon>
        <taxon>Brassicales</taxon>
        <taxon>Brassicaceae</taxon>
        <taxon>Camelineae</taxon>
        <taxon>Capsella</taxon>
    </lineage>
</organism>
<dbReference type="PANTHER" id="PTHR31111">
    <property type="entry name" value="BNAA05G37150D PROTEIN-RELATED"/>
    <property type="match status" value="1"/>
</dbReference>
<keyword evidence="3" id="KW-1185">Reference proteome</keyword>
<dbReference type="Pfam" id="PF08268">
    <property type="entry name" value="FBA_3"/>
    <property type="match status" value="1"/>
</dbReference>
<feature type="domain" description="F-box" evidence="1">
    <location>
        <begin position="1"/>
        <end position="47"/>
    </location>
</feature>
<evidence type="ECO:0000313" key="2">
    <source>
        <dbReference type="EMBL" id="EOA27170.1"/>
    </source>
</evidence>
<accession>R0HPF8</accession>
<name>R0HPF8_9BRAS</name>
<dbReference type="Proteomes" id="UP000029121">
    <property type="component" value="Unassembled WGS sequence"/>
</dbReference>
<dbReference type="SMART" id="SM00256">
    <property type="entry name" value="FBOX"/>
    <property type="match status" value="1"/>
</dbReference>
<dbReference type="InterPro" id="IPR029055">
    <property type="entry name" value="Ntn_hydrolases_N"/>
</dbReference>
<dbReference type="Gene3D" id="1.20.1280.50">
    <property type="match status" value="1"/>
</dbReference>
<dbReference type="GO" id="GO:0019773">
    <property type="term" value="C:proteasome core complex, alpha-subunit complex"/>
    <property type="evidence" value="ECO:0007669"/>
    <property type="project" value="InterPro"/>
</dbReference>
<evidence type="ECO:0000259" key="1">
    <source>
        <dbReference type="PROSITE" id="PS50181"/>
    </source>
</evidence>
<dbReference type="InterPro" id="IPR000426">
    <property type="entry name" value="Proteasome_asu_N"/>
</dbReference>
<dbReference type="InterPro" id="IPR017451">
    <property type="entry name" value="F-box-assoc_interact_dom"/>
</dbReference>
<dbReference type="GO" id="GO:0006511">
    <property type="term" value="P:ubiquitin-dependent protein catabolic process"/>
    <property type="evidence" value="ECO:0007669"/>
    <property type="project" value="InterPro"/>
</dbReference>
<dbReference type="Pfam" id="PF00646">
    <property type="entry name" value="F-box"/>
    <property type="match status" value="1"/>
</dbReference>
<dbReference type="OrthoDB" id="687122at2759"/>
<dbReference type="SUPFAM" id="SSF81383">
    <property type="entry name" value="F-box domain"/>
    <property type="match status" value="1"/>
</dbReference>
<dbReference type="KEGG" id="crb:17888219"/>
<dbReference type="InterPro" id="IPR036047">
    <property type="entry name" value="F-box-like_dom_sf"/>
</dbReference>
<dbReference type="InterPro" id="IPR001810">
    <property type="entry name" value="F-box_dom"/>
</dbReference>
<dbReference type="SMART" id="SM00948">
    <property type="entry name" value="Proteasome_A_N"/>
    <property type="match status" value="1"/>
</dbReference>
<dbReference type="InterPro" id="IPR013187">
    <property type="entry name" value="F-box-assoc_dom_typ3"/>
</dbReference>
<dbReference type="EMBL" id="KB870808">
    <property type="protein sequence ID" value="EOA27170.1"/>
    <property type="molecule type" value="Genomic_DNA"/>
</dbReference>
<reference evidence="3" key="1">
    <citation type="journal article" date="2013" name="Nat. Genet.">
        <title>The Capsella rubella genome and the genomic consequences of rapid mating system evolution.</title>
        <authorList>
            <person name="Slotte T."/>
            <person name="Hazzouri K.M."/>
            <person name="Agren J.A."/>
            <person name="Koenig D."/>
            <person name="Maumus F."/>
            <person name="Guo Y.L."/>
            <person name="Steige K."/>
            <person name="Platts A.E."/>
            <person name="Escobar J.S."/>
            <person name="Newman L.K."/>
            <person name="Wang W."/>
            <person name="Mandakova T."/>
            <person name="Vello E."/>
            <person name="Smith L.M."/>
            <person name="Henz S.R."/>
            <person name="Steffen J."/>
            <person name="Takuno S."/>
            <person name="Brandvain Y."/>
            <person name="Coop G."/>
            <person name="Andolfatto P."/>
            <person name="Hu T.T."/>
            <person name="Blanchette M."/>
            <person name="Clark R.M."/>
            <person name="Quesneville H."/>
            <person name="Nordborg M."/>
            <person name="Gaut B.S."/>
            <person name="Lysak M.A."/>
            <person name="Jenkins J."/>
            <person name="Grimwood J."/>
            <person name="Chapman J."/>
            <person name="Prochnik S."/>
            <person name="Shu S."/>
            <person name="Rokhsar D."/>
            <person name="Schmutz J."/>
            <person name="Weigel D."/>
            <person name="Wright S.I."/>
        </authorList>
    </citation>
    <scope>NUCLEOTIDE SEQUENCE [LARGE SCALE GENOMIC DNA]</scope>
    <source>
        <strain evidence="3">cv. Monte Gargano</strain>
    </source>
</reference>
<dbReference type="AlphaFoldDB" id="R0HPF8"/>